<comment type="caution">
    <text evidence="1">The sequence shown here is derived from an EMBL/GenBank/DDBJ whole genome shotgun (WGS) entry which is preliminary data.</text>
</comment>
<evidence type="ECO:0000313" key="1">
    <source>
        <dbReference type="EMBL" id="KHN69458.1"/>
    </source>
</evidence>
<dbReference type="AlphaFoldDB" id="A0A0B2UJD3"/>
<dbReference type="Proteomes" id="UP000031056">
    <property type="component" value="Unassembled WGS sequence"/>
</dbReference>
<dbReference type="VEuPathDB" id="MicrosporidiaDB:M896_070240"/>
<sequence>MRTTELQNEINHLVFMYFTSIGVIQRDSGQSDICVKMNDLIGEIRRCREKIRELMCEHTVEEHIRDDYSKIIADGKDFVEDGMCFLDAIM</sequence>
<dbReference type="RefSeq" id="XP_014563500.1">
    <property type="nucleotide sequence ID" value="XM_014708014.1"/>
</dbReference>
<dbReference type="EMBL" id="JOKQ01000007">
    <property type="protein sequence ID" value="KHN69458.1"/>
    <property type="molecule type" value="Genomic_DNA"/>
</dbReference>
<proteinExistence type="predicted"/>
<name>A0A0B2UJD3_9MICR</name>
<dbReference type="OrthoDB" id="2187855at2759"/>
<keyword evidence="2" id="KW-1185">Reference proteome</keyword>
<reference evidence="1 2" key="1">
    <citation type="journal article" date="2014" name="MBio">
        <title>The Ordospora colligata genome; evolution of extreme reduction in microsporidia and host-to-parasite horizontal gene transfer.</title>
        <authorList>
            <person name="Pombert J.-F."/>
            <person name="Haag K.L."/>
            <person name="Beidas S."/>
            <person name="Ebert D."/>
            <person name="Keeling P.J."/>
        </authorList>
    </citation>
    <scope>NUCLEOTIDE SEQUENCE [LARGE SCALE GENOMIC DNA]</scope>
    <source>
        <strain evidence="1 2">OC4</strain>
    </source>
</reference>
<dbReference type="HOGENOM" id="CLU_188567_0_0_1"/>
<accession>A0A0B2UJD3</accession>
<gene>
    <name evidence="1" type="ORF">M896_070240</name>
</gene>
<dbReference type="GeneID" id="26261993"/>
<dbReference type="InParanoid" id="A0A0B2UJD3"/>
<evidence type="ECO:0000313" key="2">
    <source>
        <dbReference type="Proteomes" id="UP000031056"/>
    </source>
</evidence>
<organism evidence="1 2">
    <name type="scientific">Ordospora colligata OC4</name>
    <dbReference type="NCBI Taxonomy" id="1354746"/>
    <lineage>
        <taxon>Eukaryota</taxon>
        <taxon>Fungi</taxon>
        <taxon>Fungi incertae sedis</taxon>
        <taxon>Microsporidia</taxon>
        <taxon>Ordosporidae</taxon>
        <taxon>Ordospora</taxon>
    </lineage>
</organism>
<protein>
    <submittedName>
        <fullName evidence="1">Uncharacterized protein</fullName>
    </submittedName>
</protein>